<dbReference type="NCBIfam" id="TIGR01357">
    <property type="entry name" value="aroB"/>
    <property type="match status" value="1"/>
</dbReference>
<comment type="caution">
    <text evidence="14">The sequence shown here is derived from an EMBL/GenBank/DDBJ whole genome shotgun (WGS) entry which is preliminary data.</text>
</comment>
<dbReference type="EC" id="4.2.3.4" evidence="11"/>
<dbReference type="InterPro" id="IPR016037">
    <property type="entry name" value="DHQ_synth_AroB"/>
</dbReference>
<dbReference type="Gene3D" id="1.20.1090.10">
    <property type="entry name" value="Dehydroquinate synthase-like - alpha domain"/>
    <property type="match status" value="1"/>
</dbReference>
<evidence type="ECO:0000256" key="10">
    <source>
        <dbReference type="ARBA" id="ARBA00023285"/>
    </source>
</evidence>
<feature type="domain" description="3-dehydroquinate synthase N-terminal" evidence="12">
    <location>
        <begin position="57"/>
        <end position="168"/>
    </location>
</feature>
<protein>
    <recommendedName>
        <fullName evidence="11">3-dehydroquinate synthase</fullName>
        <ecNumber evidence="11">4.2.3.4</ecNumber>
    </recommendedName>
</protein>
<evidence type="ECO:0000259" key="13">
    <source>
        <dbReference type="Pfam" id="PF24621"/>
    </source>
</evidence>
<organism evidence="14 15">
    <name type="scientific">Faecalibacter macacae</name>
    <dbReference type="NCBI Taxonomy" id="1859289"/>
    <lineage>
        <taxon>Bacteria</taxon>
        <taxon>Pseudomonadati</taxon>
        <taxon>Bacteroidota</taxon>
        <taxon>Flavobacteriia</taxon>
        <taxon>Flavobacteriales</taxon>
        <taxon>Weeksellaceae</taxon>
        <taxon>Faecalibacter</taxon>
    </lineage>
</organism>
<dbReference type="GO" id="GO:0005737">
    <property type="term" value="C:cytoplasm"/>
    <property type="evidence" value="ECO:0007669"/>
    <property type="project" value="InterPro"/>
</dbReference>
<accession>A0A3L9M507</accession>
<proteinExistence type="predicted"/>
<evidence type="ECO:0000256" key="2">
    <source>
        <dbReference type="ARBA" id="ARBA00001941"/>
    </source>
</evidence>
<evidence type="ECO:0000313" key="14">
    <source>
        <dbReference type="EMBL" id="RLZ08018.1"/>
    </source>
</evidence>
<feature type="domain" description="3-dehydroquinate synthase C-terminal" evidence="13">
    <location>
        <begin position="170"/>
        <end position="311"/>
    </location>
</feature>
<dbReference type="PANTHER" id="PTHR43622:SF1">
    <property type="entry name" value="3-DEHYDROQUINATE SYNTHASE"/>
    <property type="match status" value="1"/>
</dbReference>
<evidence type="ECO:0000256" key="9">
    <source>
        <dbReference type="ARBA" id="ARBA00023239"/>
    </source>
</evidence>
<dbReference type="Pfam" id="PF01761">
    <property type="entry name" value="DHQ_synthase"/>
    <property type="match status" value="1"/>
</dbReference>
<dbReference type="PANTHER" id="PTHR43622">
    <property type="entry name" value="3-DEHYDROQUINATE SYNTHASE"/>
    <property type="match status" value="1"/>
</dbReference>
<evidence type="ECO:0000256" key="4">
    <source>
        <dbReference type="ARBA" id="ARBA00003485"/>
    </source>
</evidence>
<dbReference type="InterPro" id="IPR030963">
    <property type="entry name" value="DHQ_synth_fam"/>
</dbReference>
<evidence type="ECO:0000256" key="11">
    <source>
        <dbReference type="NCBIfam" id="TIGR01357"/>
    </source>
</evidence>
<dbReference type="FunFam" id="3.40.50.1970:FF:000007">
    <property type="entry name" value="Pentafunctional AROM polypeptide"/>
    <property type="match status" value="1"/>
</dbReference>
<dbReference type="EMBL" id="RDOJ01000015">
    <property type="protein sequence ID" value="RLZ08018.1"/>
    <property type="molecule type" value="Genomic_DNA"/>
</dbReference>
<dbReference type="GO" id="GO:0009073">
    <property type="term" value="P:aromatic amino acid family biosynthetic process"/>
    <property type="evidence" value="ECO:0007669"/>
    <property type="project" value="InterPro"/>
</dbReference>
<dbReference type="RefSeq" id="WP_121935160.1">
    <property type="nucleotide sequence ID" value="NZ_RDOJ01000015.1"/>
</dbReference>
<evidence type="ECO:0000313" key="15">
    <source>
        <dbReference type="Proteomes" id="UP000275348"/>
    </source>
</evidence>
<evidence type="ECO:0000259" key="12">
    <source>
        <dbReference type="Pfam" id="PF01761"/>
    </source>
</evidence>
<keyword evidence="7" id="KW-0862">Zinc</keyword>
<dbReference type="Proteomes" id="UP000275348">
    <property type="component" value="Unassembled WGS sequence"/>
</dbReference>
<evidence type="ECO:0000256" key="5">
    <source>
        <dbReference type="ARBA" id="ARBA00022723"/>
    </source>
</evidence>
<name>A0A3L9M507_9FLAO</name>
<dbReference type="GO" id="GO:0000166">
    <property type="term" value="F:nucleotide binding"/>
    <property type="evidence" value="ECO:0007669"/>
    <property type="project" value="UniProtKB-KW"/>
</dbReference>
<comment type="cofactor">
    <cofactor evidence="1">
        <name>NAD(+)</name>
        <dbReference type="ChEBI" id="CHEBI:57540"/>
    </cofactor>
</comment>
<keyword evidence="10" id="KW-0170">Cobalt</keyword>
<dbReference type="InterPro" id="IPR050071">
    <property type="entry name" value="Dehydroquinate_synthase"/>
</dbReference>
<evidence type="ECO:0000256" key="1">
    <source>
        <dbReference type="ARBA" id="ARBA00001911"/>
    </source>
</evidence>
<sequence>MKSAPIHFGYIAPILDQYLKENSFSSILFLVDENTHVHCLPILLADLDNLTTYEILEIDAGEENKTIETVNNLWLSLAELGADRNTLVINVGGGVLTDMGGFMASTFKRGIKFINIPTTLLSQVDASVGGKNGIDLEGMKNMVGTFTQPEMVLIDPKFLKTLEQRQIKSGLAEMLKHGLIQDRDHWDNLVQLLAHNAEDLAPFIMDSIEIKKQVVETDPLEKGLRKILNFGHTIGHAIESESLETEFPLLHGEAIVIGMIIEAFLAEQKGILSTEDREEICDGFASLYALSTIDLNLFPQLLTWMKHDKKNEKNAINFSLVNKIGACSYNVVCNEDEIKTAFISFNHWIG</sequence>
<keyword evidence="8" id="KW-0520">NAD</keyword>
<dbReference type="SUPFAM" id="SSF56796">
    <property type="entry name" value="Dehydroquinate synthase-like"/>
    <property type="match status" value="1"/>
</dbReference>
<dbReference type="InterPro" id="IPR056179">
    <property type="entry name" value="DHQS_C"/>
</dbReference>
<evidence type="ECO:0000256" key="7">
    <source>
        <dbReference type="ARBA" id="ARBA00022833"/>
    </source>
</evidence>
<dbReference type="AlphaFoldDB" id="A0A3L9M507"/>
<comment type="function">
    <text evidence="4">Catalyzes the conversion of 3-deoxy-D-arabino-heptulosonate 7-phosphate (DAHP) to dehydroquinate (DHQ).</text>
</comment>
<keyword evidence="9 14" id="KW-0456">Lyase</keyword>
<dbReference type="GO" id="GO:0003856">
    <property type="term" value="F:3-dehydroquinate synthase activity"/>
    <property type="evidence" value="ECO:0007669"/>
    <property type="project" value="UniProtKB-UniRule"/>
</dbReference>
<dbReference type="CDD" id="cd08195">
    <property type="entry name" value="DHQS"/>
    <property type="match status" value="1"/>
</dbReference>
<keyword evidence="5" id="KW-0479">Metal-binding</keyword>
<evidence type="ECO:0000256" key="6">
    <source>
        <dbReference type="ARBA" id="ARBA00022741"/>
    </source>
</evidence>
<dbReference type="OrthoDB" id="9806583at2"/>
<dbReference type="GO" id="GO:0009423">
    <property type="term" value="P:chorismate biosynthetic process"/>
    <property type="evidence" value="ECO:0007669"/>
    <property type="project" value="UniProtKB-UniRule"/>
</dbReference>
<evidence type="ECO:0000256" key="8">
    <source>
        <dbReference type="ARBA" id="ARBA00023027"/>
    </source>
</evidence>
<keyword evidence="15" id="KW-1185">Reference proteome</keyword>
<dbReference type="GO" id="GO:0046872">
    <property type="term" value="F:metal ion binding"/>
    <property type="evidence" value="ECO:0007669"/>
    <property type="project" value="UniProtKB-KW"/>
</dbReference>
<dbReference type="InterPro" id="IPR030960">
    <property type="entry name" value="DHQS/DOIS_N"/>
</dbReference>
<comment type="cofactor">
    <cofactor evidence="3">
        <name>Zn(2+)</name>
        <dbReference type="ChEBI" id="CHEBI:29105"/>
    </cofactor>
</comment>
<keyword evidence="6" id="KW-0547">Nucleotide-binding</keyword>
<dbReference type="PIRSF" id="PIRSF001455">
    <property type="entry name" value="DHQ_synth"/>
    <property type="match status" value="1"/>
</dbReference>
<gene>
    <name evidence="14" type="primary">aroB</name>
    <name evidence="14" type="ORF">EAH69_10490</name>
</gene>
<comment type="cofactor">
    <cofactor evidence="2">
        <name>Co(2+)</name>
        <dbReference type="ChEBI" id="CHEBI:48828"/>
    </cofactor>
</comment>
<reference evidence="14 15" key="1">
    <citation type="submission" date="2018-10" db="EMBL/GenBank/DDBJ databases">
        <authorList>
            <person name="Chen X."/>
        </authorList>
    </citation>
    <scope>NUCLEOTIDE SEQUENCE [LARGE SCALE GENOMIC DNA]</scope>
    <source>
        <strain evidence="14 15">YIM 102668</strain>
    </source>
</reference>
<dbReference type="Gene3D" id="3.40.50.1970">
    <property type="match status" value="1"/>
</dbReference>
<dbReference type="Pfam" id="PF24621">
    <property type="entry name" value="DHQS_C"/>
    <property type="match status" value="1"/>
</dbReference>
<evidence type="ECO:0000256" key="3">
    <source>
        <dbReference type="ARBA" id="ARBA00001947"/>
    </source>
</evidence>